<dbReference type="Proteomes" id="UP000182680">
    <property type="component" value="Unassembled WGS sequence"/>
</dbReference>
<feature type="domain" description="DnaJ homologue subfamily C member 28 conserved" evidence="1">
    <location>
        <begin position="13"/>
        <end position="80"/>
    </location>
</feature>
<gene>
    <name evidence="2" type="ORF">SAMN02910291_01290</name>
</gene>
<dbReference type="InterPro" id="IPR052573">
    <property type="entry name" value="DnaJ_C_subfamily_28"/>
</dbReference>
<dbReference type="OMA" id="LITRANM"/>
<dbReference type="EMBL" id="FPIW01000018">
    <property type="protein sequence ID" value="SFW43701.1"/>
    <property type="molecule type" value="Genomic_DNA"/>
</dbReference>
<evidence type="ECO:0000313" key="2">
    <source>
        <dbReference type="EMBL" id="SFW43701.1"/>
    </source>
</evidence>
<protein>
    <recommendedName>
        <fullName evidence="1">DnaJ homologue subfamily C member 28 conserved domain-containing protein</fullName>
    </recommendedName>
</protein>
<comment type="caution">
    <text evidence="2">The sequence shown here is derived from an EMBL/GenBank/DDBJ whole genome shotgun (WGS) entry which is preliminary data.</text>
</comment>
<dbReference type="PANTHER" id="PTHR39158:SF1">
    <property type="entry name" value="DNAJ HOMOLOG SUBFAMILY C MEMBER 28"/>
    <property type="match status" value="1"/>
</dbReference>
<evidence type="ECO:0000313" key="3">
    <source>
        <dbReference type="Proteomes" id="UP000182680"/>
    </source>
</evidence>
<accession>A0AA94HSH6</accession>
<proteinExistence type="predicted"/>
<dbReference type="RefSeq" id="WP_012624809.1">
    <property type="nucleotide sequence ID" value="NZ_FPIW01000018.1"/>
</dbReference>
<sequence length="138" mass="16353">MANGNPWSALQFIAERRIEEARSRGAFDNLPGQGRPLELEDMSHVPEDLRMAYKILRNAGYLPPELAERKELNRLVDLLDQCEDEQERVRQMQKLQFMVARTRMRYQRHMCIEQDDPYYDRLLDRICAAGRPKRLCSE</sequence>
<dbReference type="PANTHER" id="PTHR39158">
    <property type="entry name" value="OS08G0560600 PROTEIN"/>
    <property type="match status" value="1"/>
</dbReference>
<dbReference type="InterPro" id="IPR018961">
    <property type="entry name" value="DnaJ_homolog_subfam-C_membr-28"/>
</dbReference>
<evidence type="ECO:0000259" key="1">
    <source>
        <dbReference type="Pfam" id="PF09350"/>
    </source>
</evidence>
<organism evidence="2 3">
    <name type="scientific">Desulfovibrio desulfuricans</name>
    <dbReference type="NCBI Taxonomy" id="876"/>
    <lineage>
        <taxon>Bacteria</taxon>
        <taxon>Pseudomonadati</taxon>
        <taxon>Thermodesulfobacteriota</taxon>
        <taxon>Desulfovibrionia</taxon>
        <taxon>Desulfovibrionales</taxon>
        <taxon>Desulfovibrionaceae</taxon>
        <taxon>Desulfovibrio</taxon>
    </lineage>
</organism>
<name>A0AA94HSH6_DESDE</name>
<dbReference type="Pfam" id="PF09350">
    <property type="entry name" value="DJC28_CD"/>
    <property type="match status" value="1"/>
</dbReference>
<reference evidence="3" key="1">
    <citation type="submission" date="2016-11" db="EMBL/GenBank/DDBJ databases">
        <authorList>
            <person name="Jaros S."/>
            <person name="Januszkiewicz K."/>
            <person name="Wedrychowicz H."/>
        </authorList>
    </citation>
    <scope>NUCLEOTIDE SEQUENCE [LARGE SCALE GENOMIC DNA]</scope>
    <source>
        <strain evidence="3">DSM 7057</strain>
    </source>
</reference>
<dbReference type="AlphaFoldDB" id="A0AA94HSH6"/>